<name>A0A1G9UDN6_9BURK</name>
<dbReference type="AlphaFoldDB" id="A0A1G9UDN6"/>
<protein>
    <recommendedName>
        <fullName evidence="3">Phasin protein</fullName>
    </recommendedName>
</protein>
<gene>
    <name evidence="1" type="ORF">SAMN05428957_108126</name>
</gene>
<evidence type="ECO:0000313" key="1">
    <source>
        <dbReference type="EMBL" id="SDM58036.1"/>
    </source>
</evidence>
<reference evidence="2" key="1">
    <citation type="submission" date="2016-10" db="EMBL/GenBank/DDBJ databases">
        <authorList>
            <person name="Varghese N."/>
            <person name="Submissions S."/>
        </authorList>
    </citation>
    <scope>NUCLEOTIDE SEQUENCE [LARGE SCALE GENOMIC DNA]</scope>
    <source>
        <strain evidence="2">EPL6</strain>
    </source>
</reference>
<dbReference type="STRING" id="1527607.SAMN05428957_108126"/>
<dbReference type="OrthoDB" id="5625573at2"/>
<accession>A0A1G9UDN6</accession>
<organism evidence="1 2">
    <name type="scientific">Oryzisolibacter propanilivorax</name>
    <dbReference type="NCBI Taxonomy" id="1527607"/>
    <lineage>
        <taxon>Bacteria</taxon>
        <taxon>Pseudomonadati</taxon>
        <taxon>Pseudomonadota</taxon>
        <taxon>Betaproteobacteria</taxon>
        <taxon>Burkholderiales</taxon>
        <taxon>Comamonadaceae</taxon>
        <taxon>Oryzisolibacter</taxon>
    </lineage>
</organism>
<evidence type="ECO:0008006" key="3">
    <source>
        <dbReference type="Google" id="ProtNLM"/>
    </source>
</evidence>
<evidence type="ECO:0000313" key="2">
    <source>
        <dbReference type="Proteomes" id="UP000198552"/>
    </source>
</evidence>
<sequence>MSRKRQASLNRTLTQLAFDSPYVIATRVSRMLDPAQAFSAAGQSEFLRMFWEKQAATVESCGALMAAGAAQYQRAWLDLWTGALPAGSHASPASVAHTLNSTLQPFQRRASANARRLRGKKSKR</sequence>
<dbReference type="EMBL" id="FNHP01000008">
    <property type="protein sequence ID" value="SDM58036.1"/>
    <property type="molecule type" value="Genomic_DNA"/>
</dbReference>
<dbReference type="RefSeq" id="WP_091571295.1">
    <property type="nucleotide sequence ID" value="NZ_FNHP01000008.1"/>
</dbReference>
<dbReference type="Proteomes" id="UP000198552">
    <property type="component" value="Unassembled WGS sequence"/>
</dbReference>
<proteinExistence type="predicted"/>
<keyword evidence="2" id="KW-1185">Reference proteome</keyword>